<evidence type="ECO:0000313" key="2">
    <source>
        <dbReference type="EMBL" id="WMY74578.1"/>
    </source>
</evidence>
<organism evidence="2 3">
    <name type="scientific">Buttiauxella selenatireducens</name>
    <dbReference type="NCBI Taxonomy" id="3073902"/>
    <lineage>
        <taxon>Bacteria</taxon>
        <taxon>Pseudomonadati</taxon>
        <taxon>Pseudomonadota</taxon>
        <taxon>Gammaproteobacteria</taxon>
        <taxon>Enterobacterales</taxon>
        <taxon>Enterobacteriaceae</taxon>
        <taxon>Buttiauxella</taxon>
    </lineage>
</organism>
<dbReference type="Proteomes" id="UP001246690">
    <property type="component" value="Chromosome"/>
</dbReference>
<proteinExistence type="predicted"/>
<feature type="transmembrane region" description="Helical" evidence="1">
    <location>
        <begin position="67"/>
        <end position="84"/>
    </location>
</feature>
<name>A0ABY9SB40_9ENTR</name>
<keyword evidence="1" id="KW-0812">Transmembrane</keyword>
<feature type="transmembrane region" description="Helical" evidence="1">
    <location>
        <begin position="90"/>
        <end position="112"/>
    </location>
</feature>
<feature type="transmembrane region" description="Helical" evidence="1">
    <location>
        <begin position="170"/>
        <end position="187"/>
    </location>
</feature>
<evidence type="ECO:0000256" key="1">
    <source>
        <dbReference type="SAM" id="Phobius"/>
    </source>
</evidence>
<feature type="transmembrane region" description="Helical" evidence="1">
    <location>
        <begin position="310"/>
        <end position="333"/>
    </location>
</feature>
<evidence type="ECO:0008006" key="4">
    <source>
        <dbReference type="Google" id="ProtNLM"/>
    </source>
</evidence>
<protein>
    <recommendedName>
        <fullName evidence="4">O-antigen polymerase</fullName>
    </recommendedName>
</protein>
<sequence length="384" mass="43717">MNKNHDDYFSDKGWGVNFCSLAILCLGVIFQIGGLIEIRMLSVGVGAIISLILIFIFNSIKHIRKDLLFLLFIGLLHTSVYLISENELTGFYKSLLSFIVFFLSAVLFYSISDCQRKKVFNLIKFSTLLFCSIELFLRMDGISGSLIDVITANFYLLKINSPFFSDTNGFAIYLLPLVIMIIFECVFNKSMNFINIIIIIFLHVFLVLSMSRAVLVSMLFFYMVMIFFMINKTYRYIMVMLVIILLMVISPMLISLLEADGSGLTKVEVYKFLFTNIGTDSFAHILFGFGEKIGAYRYSFSNGSYAHGQFPLLVGMSGMVGTFIYIMFGLVVTITGGKNVLYLLIPIFIVGLSYFPPYFETTFFALGYLWACKYNPMCLENKYN</sequence>
<feature type="transmembrane region" description="Helical" evidence="1">
    <location>
        <begin position="12"/>
        <end position="32"/>
    </location>
</feature>
<feature type="transmembrane region" description="Helical" evidence="1">
    <location>
        <begin position="236"/>
        <end position="257"/>
    </location>
</feature>
<dbReference type="EMBL" id="CP133838">
    <property type="protein sequence ID" value="WMY74578.1"/>
    <property type="molecule type" value="Genomic_DNA"/>
</dbReference>
<feature type="transmembrane region" description="Helical" evidence="1">
    <location>
        <begin position="199"/>
        <end position="230"/>
    </location>
</feature>
<gene>
    <name evidence="2" type="ORF">RHD99_00915</name>
</gene>
<reference evidence="2 3" key="1">
    <citation type="submission" date="2023-09" db="EMBL/GenBank/DDBJ databases">
        <title>Buttiauxella selenatireducens sp. nov., isolated from the rhizosphere of Cardamine hupingshanesis.</title>
        <authorList>
            <person name="Zhang S."/>
            <person name="Xu Z."/>
            <person name="Wang H."/>
            <person name="Guo Y."/>
        </authorList>
    </citation>
    <scope>NUCLEOTIDE SEQUENCE [LARGE SCALE GENOMIC DNA]</scope>
    <source>
        <strain evidence="2 3">R73</strain>
    </source>
</reference>
<keyword evidence="1" id="KW-0472">Membrane</keyword>
<feature type="transmembrane region" description="Helical" evidence="1">
    <location>
        <begin position="119"/>
        <end position="137"/>
    </location>
</feature>
<feature type="transmembrane region" description="Helical" evidence="1">
    <location>
        <begin position="340"/>
        <end position="359"/>
    </location>
</feature>
<evidence type="ECO:0000313" key="3">
    <source>
        <dbReference type="Proteomes" id="UP001246690"/>
    </source>
</evidence>
<keyword evidence="3" id="KW-1185">Reference proteome</keyword>
<accession>A0ABY9SB40</accession>
<keyword evidence="1" id="KW-1133">Transmembrane helix</keyword>
<feature type="transmembrane region" description="Helical" evidence="1">
    <location>
        <begin position="38"/>
        <end position="60"/>
    </location>
</feature>
<dbReference type="RefSeq" id="WP_309877165.1">
    <property type="nucleotide sequence ID" value="NZ_CP133838.1"/>
</dbReference>